<dbReference type="InterPro" id="IPR027417">
    <property type="entry name" value="P-loop_NTPase"/>
</dbReference>
<dbReference type="GO" id="GO:0009378">
    <property type="term" value="F:four-way junction helicase activity"/>
    <property type="evidence" value="ECO:0007669"/>
    <property type="project" value="TreeGrafter"/>
</dbReference>
<evidence type="ECO:0000256" key="5">
    <source>
        <dbReference type="ARBA" id="ARBA00034808"/>
    </source>
</evidence>
<dbReference type="PANTHER" id="PTHR13710">
    <property type="entry name" value="DNA HELICASE RECQ FAMILY MEMBER"/>
    <property type="match status" value="1"/>
</dbReference>
<dbReference type="InterPro" id="IPR001650">
    <property type="entry name" value="Helicase_C-like"/>
</dbReference>
<dbReference type="SUPFAM" id="SSF52540">
    <property type="entry name" value="P-loop containing nucleoside triphosphate hydrolases"/>
    <property type="match status" value="1"/>
</dbReference>
<reference evidence="7" key="1">
    <citation type="submission" date="2021-06" db="EMBL/GenBank/DDBJ databases">
        <authorList>
            <person name="Kallberg Y."/>
            <person name="Tangrot J."/>
            <person name="Rosling A."/>
        </authorList>
    </citation>
    <scope>NUCLEOTIDE SEQUENCE</scope>
    <source>
        <strain evidence="7">UK204</strain>
    </source>
</reference>
<dbReference type="PROSITE" id="PS51194">
    <property type="entry name" value="HELICASE_CTER"/>
    <property type="match status" value="1"/>
</dbReference>
<dbReference type="Gene3D" id="3.40.50.300">
    <property type="entry name" value="P-loop containing nucleotide triphosphate hydrolases"/>
    <property type="match status" value="2"/>
</dbReference>
<evidence type="ECO:0000259" key="6">
    <source>
        <dbReference type="PROSITE" id="PS51194"/>
    </source>
</evidence>
<dbReference type="GO" id="GO:0043138">
    <property type="term" value="F:3'-5' DNA helicase activity"/>
    <property type="evidence" value="ECO:0007669"/>
    <property type="project" value="UniProtKB-EC"/>
</dbReference>
<protein>
    <recommendedName>
        <fullName evidence="5">DNA 3'-5' helicase</fullName>
        <ecNumber evidence="5">5.6.2.4</ecNumber>
    </recommendedName>
</protein>
<comment type="caution">
    <text evidence="7">The sequence shown here is derived from an EMBL/GenBank/DDBJ whole genome shotgun (WGS) entry which is preliminary data.</text>
</comment>
<evidence type="ECO:0000256" key="3">
    <source>
        <dbReference type="ARBA" id="ARBA00023235"/>
    </source>
</evidence>
<keyword evidence="3" id="KW-0413">Isomerase</keyword>
<dbReference type="AlphaFoldDB" id="A0A9N9DNL9"/>
<keyword evidence="2" id="KW-0238">DNA-binding</keyword>
<evidence type="ECO:0000256" key="1">
    <source>
        <dbReference type="ARBA" id="ARBA00005446"/>
    </source>
</evidence>
<proteinExistence type="inferred from homology"/>
<dbReference type="GO" id="GO:0000724">
    <property type="term" value="P:double-strand break repair via homologous recombination"/>
    <property type="evidence" value="ECO:0007669"/>
    <property type="project" value="TreeGrafter"/>
</dbReference>
<accession>A0A9N9DNL9</accession>
<name>A0A9N9DNL9_9GLOM</name>
<evidence type="ECO:0000256" key="4">
    <source>
        <dbReference type="ARBA" id="ARBA00034617"/>
    </source>
</evidence>
<dbReference type="GO" id="GO:0003677">
    <property type="term" value="F:DNA binding"/>
    <property type="evidence" value="ECO:0007669"/>
    <property type="project" value="UniProtKB-KW"/>
</dbReference>
<evidence type="ECO:0000256" key="2">
    <source>
        <dbReference type="ARBA" id="ARBA00023125"/>
    </source>
</evidence>
<gene>
    <name evidence="7" type="ORF">FCALED_LOCUS10845</name>
</gene>
<keyword evidence="8" id="KW-1185">Reference proteome</keyword>
<dbReference type="GO" id="GO:0005694">
    <property type="term" value="C:chromosome"/>
    <property type="evidence" value="ECO:0007669"/>
    <property type="project" value="TreeGrafter"/>
</dbReference>
<comment type="similarity">
    <text evidence="1">Belongs to the helicase family. RecQ subfamily.</text>
</comment>
<dbReference type="OrthoDB" id="10261556at2759"/>
<feature type="non-terminal residue" evidence="7">
    <location>
        <position position="1"/>
    </location>
</feature>
<feature type="domain" description="Helicase C-terminal" evidence="6">
    <location>
        <begin position="384"/>
        <end position="534"/>
    </location>
</feature>
<dbReference type="EC" id="5.6.2.4" evidence="5"/>
<organism evidence="7 8">
    <name type="scientific">Funneliformis caledonium</name>
    <dbReference type="NCBI Taxonomy" id="1117310"/>
    <lineage>
        <taxon>Eukaryota</taxon>
        <taxon>Fungi</taxon>
        <taxon>Fungi incertae sedis</taxon>
        <taxon>Mucoromycota</taxon>
        <taxon>Glomeromycotina</taxon>
        <taxon>Glomeromycetes</taxon>
        <taxon>Glomerales</taxon>
        <taxon>Glomeraceae</taxon>
        <taxon>Funneliformis</taxon>
    </lineage>
</organism>
<sequence>IPDWIQFMQNHNYALERFIKANGRYMLYDTSKPLKVLTIHSKLQTNKDYSSNPYYYAITKKENISTSPWVPILPSYYIIEKFGDQYVCLEIQIGAGLIGGINRQQLQTIFSMIGIIAQSSKGYYHNKQNEYLENIINKVETSAKIALAKAIAQIKTKECLEGYSHKLIIAYAIAEKSQAAEVLLDIGVDGDLNSNKTLNNIPYVNKVYADLKHIGKNIRAKITSERKLDENKITILDAELEKVHIDRLVAHLSDDHSLIIVISPLVSLIDDQVIETIATRIGCASIYARKYQSSQYFEKVFSEIAIRLIKLLYITAESFICNKSFTAMLLNFAKYAPVSFVIDEVHCIVECNPIMMLTGTCKKSDTQLTMEVHSKSIKEKTIGKIIKLLKELEERKCIVYCLTVRAYNDIYEQLYGKSDLKLMMAVYYSSLDGEEKKKKLKLWKDNTIQLIIVINAFGMSLNDKKVRLVIHYAFLLNTETGRAERDHNPAKSVIFYSCHDICINYIIITQGRELVIENMNNNSFEANKRQAYLARAREKIFEVIHFCEEQYICKEYMLAKYFA</sequence>
<dbReference type="PANTHER" id="PTHR13710:SF105">
    <property type="entry name" value="ATP-DEPENDENT DNA HELICASE Q1"/>
    <property type="match status" value="1"/>
</dbReference>
<evidence type="ECO:0000313" key="7">
    <source>
        <dbReference type="EMBL" id="CAG8646655.1"/>
    </source>
</evidence>
<dbReference type="EMBL" id="CAJVPQ010004200">
    <property type="protein sequence ID" value="CAG8646655.1"/>
    <property type="molecule type" value="Genomic_DNA"/>
</dbReference>
<comment type="catalytic activity">
    <reaction evidence="4">
        <text>Couples ATP hydrolysis with the unwinding of duplex DNA by translocating in the 3'-5' direction.</text>
        <dbReference type="EC" id="5.6.2.4"/>
    </reaction>
</comment>
<dbReference type="Proteomes" id="UP000789570">
    <property type="component" value="Unassembled WGS sequence"/>
</dbReference>
<evidence type="ECO:0000313" key="8">
    <source>
        <dbReference type="Proteomes" id="UP000789570"/>
    </source>
</evidence>
<dbReference type="Pfam" id="PF00271">
    <property type="entry name" value="Helicase_C"/>
    <property type="match status" value="1"/>
</dbReference>
<dbReference type="GO" id="GO:0005737">
    <property type="term" value="C:cytoplasm"/>
    <property type="evidence" value="ECO:0007669"/>
    <property type="project" value="TreeGrafter"/>
</dbReference>